<name>A0A1I6GYZ6_9EURY</name>
<dbReference type="EMBL" id="FOYT01000001">
    <property type="protein sequence ID" value="SFR47416.1"/>
    <property type="molecule type" value="Genomic_DNA"/>
</dbReference>
<dbReference type="AlphaFoldDB" id="A0A1I6GYZ6"/>
<gene>
    <name evidence="2" type="ORF">SAMN04487947_1850</name>
</gene>
<keyword evidence="1" id="KW-0472">Membrane</keyword>
<keyword evidence="3" id="KW-1185">Reference proteome</keyword>
<organism evidence="2 3">
    <name type="scientific">Halogeometricum rufum</name>
    <dbReference type="NCBI Taxonomy" id="553469"/>
    <lineage>
        <taxon>Archaea</taxon>
        <taxon>Methanobacteriati</taxon>
        <taxon>Methanobacteriota</taxon>
        <taxon>Stenosarchaea group</taxon>
        <taxon>Halobacteria</taxon>
        <taxon>Halobacteriales</taxon>
        <taxon>Haloferacaceae</taxon>
        <taxon>Halogeometricum</taxon>
    </lineage>
</organism>
<keyword evidence="1" id="KW-1133">Transmembrane helix</keyword>
<keyword evidence="1" id="KW-0812">Transmembrane</keyword>
<protein>
    <submittedName>
        <fullName evidence="2">Uncharacterized protein</fullName>
    </submittedName>
</protein>
<dbReference type="Proteomes" id="UP000198531">
    <property type="component" value="Unassembled WGS sequence"/>
</dbReference>
<dbReference type="STRING" id="553469.SAMN04487947_1850"/>
<evidence type="ECO:0000313" key="3">
    <source>
        <dbReference type="Proteomes" id="UP000198531"/>
    </source>
</evidence>
<feature type="transmembrane region" description="Helical" evidence="1">
    <location>
        <begin position="32"/>
        <end position="52"/>
    </location>
</feature>
<accession>A0A1I6GYZ6</accession>
<reference evidence="3" key="1">
    <citation type="submission" date="2016-10" db="EMBL/GenBank/DDBJ databases">
        <authorList>
            <person name="Varghese N."/>
            <person name="Submissions S."/>
        </authorList>
    </citation>
    <scope>NUCLEOTIDE SEQUENCE [LARGE SCALE GENOMIC DNA]</scope>
    <source>
        <strain evidence="3">CGMCC 1.7736</strain>
    </source>
</reference>
<feature type="transmembrane region" description="Helical" evidence="1">
    <location>
        <begin position="64"/>
        <end position="86"/>
    </location>
</feature>
<proteinExistence type="predicted"/>
<evidence type="ECO:0000313" key="2">
    <source>
        <dbReference type="EMBL" id="SFR47416.1"/>
    </source>
</evidence>
<sequence>MILGPGSDDGLITRGEKRWVVPADDYLDPRTALFVGGFVAFLFWFAGGLAYVAAGEVLPTVRTFALVFVGLGFVFFGGGAVVALVLRWRAGD</sequence>
<evidence type="ECO:0000256" key="1">
    <source>
        <dbReference type="SAM" id="Phobius"/>
    </source>
</evidence>